<reference evidence="1" key="1">
    <citation type="submission" date="2018-05" db="EMBL/GenBank/DDBJ databases">
        <authorList>
            <person name="Lanie J.A."/>
            <person name="Ng W.-L."/>
            <person name="Kazmierczak K.M."/>
            <person name="Andrzejewski T.M."/>
            <person name="Davidsen T.M."/>
            <person name="Wayne K.J."/>
            <person name="Tettelin H."/>
            <person name="Glass J.I."/>
            <person name="Rusch D."/>
            <person name="Podicherti R."/>
            <person name="Tsui H.-C.T."/>
            <person name="Winkler M.E."/>
        </authorList>
    </citation>
    <scope>NUCLEOTIDE SEQUENCE</scope>
</reference>
<name>A0A382R198_9ZZZZ</name>
<gene>
    <name evidence="1" type="ORF">METZ01_LOCUS343814</name>
</gene>
<dbReference type="AlphaFoldDB" id="A0A382R198"/>
<proteinExistence type="predicted"/>
<protein>
    <submittedName>
        <fullName evidence="1">Uncharacterized protein</fullName>
    </submittedName>
</protein>
<dbReference type="EMBL" id="UINC01118079">
    <property type="protein sequence ID" value="SVC90960.1"/>
    <property type="molecule type" value="Genomic_DNA"/>
</dbReference>
<feature type="non-terminal residue" evidence="1">
    <location>
        <position position="1"/>
    </location>
</feature>
<accession>A0A382R198</accession>
<evidence type="ECO:0000313" key="1">
    <source>
        <dbReference type="EMBL" id="SVC90960.1"/>
    </source>
</evidence>
<sequence>VKAFGAGKVLLFVQKCSACQPTTNPSIVYYVFLARLLALSGAQ</sequence>
<organism evidence="1">
    <name type="scientific">marine metagenome</name>
    <dbReference type="NCBI Taxonomy" id="408172"/>
    <lineage>
        <taxon>unclassified sequences</taxon>
        <taxon>metagenomes</taxon>
        <taxon>ecological metagenomes</taxon>
    </lineage>
</organism>